<evidence type="ECO:0000313" key="1">
    <source>
        <dbReference type="EMBL" id="ERG90744.1"/>
    </source>
</evidence>
<name>U1MLZ2_9EURY</name>
<reference evidence="1 2" key="1">
    <citation type="journal article" date="2013" name="PLoS ONE">
        <title>Assembly-driven community genomics of a hypersaline microbial ecosystem.</title>
        <authorList>
            <person name="Podell S."/>
            <person name="Ugalde J.A."/>
            <person name="Narasingarao P."/>
            <person name="Banfield J.F."/>
            <person name="Heidelberg K.B."/>
            <person name="Allen E.E."/>
        </authorList>
    </citation>
    <scope>NUCLEOTIDE SEQUENCE [LARGE SCALE GENOMIC DNA]</scope>
    <source>
        <strain evidence="2">J07HQW1</strain>
    </source>
</reference>
<proteinExistence type="predicted"/>
<protein>
    <submittedName>
        <fullName evidence="1">Uncharacterized protein</fullName>
    </submittedName>
</protein>
<evidence type="ECO:0000313" key="2">
    <source>
        <dbReference type="Proteomes" id="UP000030649"/>
    </source>
</evidence>
<dbReference type="HOGENOM" id="CLU_1718177_0_0_2"/>
<gene>
    <name evidence="1" type="ORF">J07HQW1_00772</name>
</gene>
<dbReference type="Proteomes" id="UP000030649">
    <property type="component" value="Unassembled WGS sequence"/>
</dbReference>
<sequence>MSGLGLQTTRPPHRSNRCGGRLMGSLLGVPHLSFPGTPLVCQSRTPTLRVVFASGRPTPTDFSGHGLGVTFTANFARCLLFDSQRARPVSKVGGHSLHSNRQFRALGYTGVVTSVPTFTYALFSETNVWNYHCDGAYPQPQWDCACSAYNRL</sequence>
<accession>U1MLZ2</accession>
<dbReference type="AlphaFoldDB" id="U1MLZ2"/>
<organism evidence="1 2">
    <name type="scientific">Haloquadratum walsbyi J07HQW1</name>
    <dbReference type="NCBI Taxonomy" id="1238424"/>
    <lineage>
        <taxon>Archaea</taxon>
        <taxon>Methanobacteriati</taxon>
        <taxon>Methanobacteriota</taxon>
        <taxon>Stenosarchaea group</taxon>
        <taxon>Halobacteria</taxon>
        <taxon>Halobacteriales</taxon>
        <taxon>Haloferacaceae</taxon>
        <taxon>Haloquadratum</taxon>
    </lineage>
</organism>
<dbReference type="EMBL" id="KE356560">
    <property type="protein sequence ID" value="ERG90744.1"/>
    <property type="molecule type" value="Genomic_DNA"/>
</dbReference>